<evidence type="ECO:0000256" key="1">
    <source>
        <dbReference type="SAM" id="SignalP"/>
    </source>
</evidence>
<feature type="chain" id="PRO_5041660863" description="ABC transporter substrate-binding protein" evidence="1">
    <location>
        <begin position="24"/>
        <end position="571"/>
    </location>
</feature>
<dbReference type="RefSeq" id="WP_315602613.1">
    <property type="nucleotide sequence ID" value="NZ_CP130318.1"/>
</dbReference>
<dbReference type="PROSITE" id="PS51257">
    <property type="entry name" value="PROKAR_LIPOPROTEIN"/>
    <property type="match status" value="1"/>
</dbReference>
<name>A0AA96RCW7_9BACL</name>
<keyword evidence="1" id="KW-0732">Signal</keyword>
<dbReference type="Gene3D" id="3.40.190.10">
    <property type="entry name" value="Periplasmic binding protein-like II"/>
    <property type="match status" value="2"/>
</dbReference>
<keyword evidence="3" id="KW-1185">Reference proteome</keyword>
<dbReference type="KEGG" id="paun:MJA45_14405"/>
<dbReference type="AlphaFoldDB" id="A0AA96RCW7"/>
<dbReference type="PANTHER" id="PTHR43649">
    <property type="entry name" value="ARABINOSE-BINDING PROTEIN-RELATED"/>
    <property type="match status" value="1"/>
</dbReference>
<dbReference type="SUPFAM" id="SSF53850">
    <property type="entry name" value="Periplasmic binding protein-like II"/>
    <property type="match status" value="1"/>
</dbReference>
<gene>
    <name evidence="2" type="ORF">MJA45_14405</name>
</gene>
<accession>A0AA96RCW7</accession>
<dbReference type="InterPro" id="IPR050490">
    <property type="entry name" value="Bact_solute-bd_prot1"/>
</dbReference>
<sequence length="571" mass="64568">MGLLHRKRKAFVWSLCLPVLLLAACSKTGEVAPSPSAAGTNAPSNAPSAAKSEYVIKYMVPGGDGKIKRSDETEIGKVIKDKFNIVIEYVPYAGNYDEKTNLMLAAKDYPEIMWIQGNINFKKYQQAGALLPLDEYLPQMPNFSNRWKEQIPFWKALSTDGKLYKWEFRNYDSTSLGTGNDVWTRIDALAKQGYPSLVSEDDWVKFLKQAMKDFPTAPDGSKTIGMVAPFGEAWGMAGIAGIMYEKGGKTTGVAGNEGVLFSSAENKFLDYFKNQDVVDSFKFFNRLYREGILDPESFTDKVAQVGEKMNSGRALTSWYSSGTADNKKIKASGRGDQQYVMMPIQSNRQVQNKEPRLMMELDIYPFYSTVITKNAKDPKRIVELLDWFASEEGQILMQDGIEGKHFTVQNGKRVPTDLYKTETKNPDNRIGLNLFEVFGKDVRAGKDGKPYGFTYDPQLRDELIQSPESMAVFQKLGWKSSIDWWQKNGKGAKVGIIGNIKLDPTSELTPTYQKMVDLRVKNTPKLIMAKREAEFDQIYNDLVKEYDKLNPDKVIAKFNDMYKEEMSKVKK</sequence>
<evidence type="ECO:0008006" key="4">
    <source>
        <dbReference type="Google" id="ProtNLM"/>
    </source>
</evidence>
<reference evidence="2 3" key="1">
    <citation type="submission" date="2022-02" db="EMBL/GenBank/DDBJ databases">
        <title>Paenibacillus sp. MBLB1776 Whole Genome Shotgun Sequencing.</title>
        <authorList>
            <person name="Hwang C.Y."/>
            <person name="Cho E.-S."/>
            <person name="Seo M.-J."/>
        </authorList>
    </citation>
    <scope>NUCLEOTIDE SEQUENCE [LARGE SCALE GENOMIC DNA]</scope>
    <source>
        <strain evidence="2 3">MBLB1776</strain>
    </source>
</reference>
<proteinExistence type="predicted"/>
<dbReference type="PANTHER" id="PTHR43649:SF12">
    <property type="entry name" value="DIACETYLCHITOBIOSE BINDING PROTEIN DASA"/>
    <property type="match status" value="1"/>
</dbReference>
<evidence type="ECO:0000313" key="2">
    <source>
        <dbReference type="EMBL" id="WNQ08846.1"/>
    </source>
</evidence>
<dbReference type="EMBL" id="CP130318">
    <property type="protein sequence ID" value="WNQ08846.1"/>
    <property type="molecule type" value="Genomic_DNA"/>
</dbReference>
<dbReference type="Pfam" id="PF01547">
    <property type="entry name" value="SBP_bac_1"/>
    <property type="match status" value="1"/>
</dbReference>
<dbReference type="InterPro" id="IPR006059">
    <property type="entry name" value="SBP"/>
</dbReference>
<protein>
    <recommendedName>
        <fullName evidence="4">ABC transporter substrate-binding protein</fullName>
    </recommendedName>
</protein>
<evidence type="ECO:0000313" key="3">
    <source>
        <dbReference type="Proteomes" id="UP001305702"/>
    </source>
</evidence>
<organism evidence="2 3">
    <name type="scientific">Paenibacillus aurantius</name>
    <dbReference type="NCBI Taxonomy" id="2918900"/>
    <lineage>
        <taxon>Bacteria</taxon>
        <taxon>Bacillati</taxon>
        <taxon>Bacillota</taxon>
        <taxon>Bacilli</taxon>
        <taxon>Bacillales</taxon>
        <taxon>Paenibacillaceae</taxon>
        <taxon>Paenibacillus</taxon>
    </lineage>
</organism>
<feature type="signal peptide" evidence="1">
    <location>
        <begin position="1"/>
        <end position="23"/>
    </location>
</feature>
<dbReference type="Proteomes" id="UP001305702">
    <property type="component" value="Chromosome"/>
</dbReference>